<evidence type="ECO:0000259" key="2">
    <source>
        <dbReference type="SMART" id="SM00065"/>
    </source>
</evidence>
<comment type="similarity">
    <text evidence="1">Belongs to the free Met sulfoxide reductase family.</text>
</comment>
<dbReference type="Pfam" id="PF01590">
    <property type="entry name" value="GAF"/>
    <property type="match status" value="1"/>
</dbReference>
<comment type="caution">
    <text evidence="3">The sequence shown here is derived from an EMBL/GenBank/DDBJ whole genome shotgun (WGS) entry which is preliminary data.</text>
</comment>
<name>A0ABP7USP7_9BACT</name>
<dbReference type="Gene3D" id="3.30.450.40">
    <property type="match status" value="1"/>
</dbReference>
<feature type="domain" description="GAF" evidence="2">
    <location>
        <begin position="75"/>
        <end position="200"/>
    </location>
</feature>
<dbReference type="InterPro" id="IPR003018">
    <property type="entry name" value="GAF"/>
</dbReference>
<dbReference type="SMART" id="SM00065">
    <property type="entry name" value="GAF"/>
    <property type="match status" value="1"/>
</dbReference>
<organism evidence="3 4">
    <name type="scientific">Hymenobacter glaciei</name>
    <dbReference type="NCBI Taxonomy" id="877209"/>
    <lineage>
        <taxon>Bacteria</taxon>
        <taxon>Pseudomonadati</taxon>
        <taxon>Bacteroidota</taxon>
        <taxon>Cytophagia</taxon>
        <taxon>Cytophagales</taxon>
        <taxon>Hymenobacteraceae</taxon>
        <taxon>Hymenobacter</taxon>
    </lineage>
</organism>
<dbReference type="SUPFAM" id="SSF55781">
    <property type="entry name" value="GAF domain-like"/>
    <property type="match status" value="1"/>
</dbReference>
<dbReference type="InterPro" id="IPR051330">
    <property type="entry name" value="Phosphatase_reg/MetRdx"/>
</dbReference>
<dbReference type="InterPro" id="IPR029016">
    <property type="entry name" value="GAF-like_dom_sf"/>
</dbReference>
<proteinExistence type="inferred from homology"/>
<dbReference type="PANTHER" id="PTHR21021:SF15">
    <property type="entry name" value="FREE METHIONINE-R-SULFOXIDE REDUCTASE"/>
    <property type="match status" value="1"/>
</dbReference>
<evidence type="ECO:0000313" key="3">
    <source>
        <dbReference type="EMBL" id="GAA4051394.1"/>
    </source>
</evidence>
<reference evidence="4" key="1">
    <citation type="journal article" date="2019" name="Int. J. Syst. Evol. Microbiol.">
        <title>The Global Catalogue of Microorganisms (GCM) 10K type strain sequencing project: providing services to taxonomists for standard genome sequencing and annotation.</title>
        <authorList>
            <consortium name="The Broad Institute Genomics Platform"/>
            <consortium name="The Broad Institute Genome Sequencing Center for Infectious Disease"/>
            <person name="Wu L."/>
            <person name="Ma J."/>
        </authorList>
    </citation>
    <scope>NUCLEOTIDE SEQUENCE [LARGE SCALE GENOMIC DNA]</scope>
    <source>
        <strain evidence="4">JCM 17225</strain>
    </source>
</reference>
<dbReference type="Proteomes" id="UP001501469">
    <property type="component" value="Unassembled WGS sequence"/>
</dbReference>
<gene>
    <name evidence="3" type="ORF">GCM10022409_42710</name>
</gene>
<dbReference type="PANTHER" id="PTHR21021">
    <property type="entry name" value="GAF/PUTATIVE CYTOSKELETAL PROTEIN"/>
    <property type="match status" value="1"/>
</dbReference>
<evidence type="ECO:0000313" key="4">
    <source>
        <dbReference type="Proteomes" id="UP001501469"/>
    </source>
</evidence>
<dbReference type="EMBL" id="BAABDK010000032">
    <property type="protein sequence ID" value="GAA4051394.1"/>
    <property type="molecule type" value="Genomic_DNA"/>
</dbReference>
<accession>A0ABP7USP7</accession>
<keyword evidence="4" id="KW-1185">Reference proteome</keyword>
<protein>
    <submittedName>
        <fullName evidence="3">GAF domain-containing protein</fullName>
    </submittedName>
</protein>
<evidence type="ECO:0000256" key="1">
    <source>
        <dbReference type="ARBA" id="ARBA00038454"/>
    </source>
</evidence>
<sequence length="202" mass="21995">MGWVEPRQSCCSASNICPSFVQQLPLLIPERAAACLFLSKIIMSESLTLDTTLTKAEQYRQLLPQIEALTTGEPDLTANLANTAAALRQAFGFFWVGFYLVKGDELVLGPFQGPIACTRIRHGKGVCGASWARAETLLVPDVEAFPGHIACSSDSKSEIVVPILKNGQVVAVLDVDSDQLNDFDHDDQAALEQLMQLAAQWF</sequence>